<evidence type="ECO:0000256" key="1">
    <source>
        <dbReference type="SAM" id="MobiDB-lite"/>
    </source>
</evidence>
<dbReference type="Proteomes" id="UP001165082">
    <property type="component" value="Unassembled WGS sequence"/>
</dbReference>
<dbReference type="AlphaFoldDB" id="A0A9W7CK62"/>
<dbReference type="Gene3D" id="1.10.3520.10">
    <property type="entry name" value="Glycolipid transfer protein"/>
    <property type="match status" value="1"/>
</dbReference>
<gene>
    <name evidence="3" type="ORF">TrRE_jg2449</name>
</gene>
<dbReference type="Pfam" id="PF08718">
    <property type="entry name" value="GLTP"/>
    <property type="match status" value="1"/>
</dbReference>
<accession>A0A9W7CK62</accession>
<dbReference type="SUPFAM" id="SSF110004">
    <property type="entry name" value="Glycolipid transfer protein, GLTP"/>
    <property type="match status" value="1"/>
</dbReference>
<feature type="compositionally biased region" description="Pro residues" evidence="1">
    <location>
        <begin position="288"/>
        <end position="297"/>
    </location>
</feature>
<organism evidence="3 4">
    <name type="scientific">Triparma retinervis</name>
    <dbReference type="NCBI Taxonomy" id="2557542"/>
    <lineage>
        <taxon>Eukaryota</taxon>
        <taxon>Sar</taxon>
        <taxon>Stramenopiles</taxon>
        <taxon>Ochrophyta</taxon>
        <taxon>Bolidophyceae</taxon>
        <taxon>Parmales</taxon>
        <taxon>Triparmaceae</taxon>
        <taxon>Triparma</taxon>
    </lineage>
</organism>
<dbReference type="InterPro" id="IPR036497">
    <property type="entry name" value="GLTP_sf"/>
</dbReference>
<comment type="caution">
    <text evidence="3">The sequence shown here is derived from an EMBL/GenBank/DDBJ whole genome shotgun (WGS) entry which is preliminary data.</text>
</comment>
<dbReference type="OrthoDB" id="48364at2759"/>
<evidence type="ECO:0000313" key="4">
    <source>
        <dbReference type="Proteomes" id="UP001165082"/>
    </source>
</evidence>
<feature type="region of interest" description="Disordered" evidence="1">
    <location>
        <begin position="349"/>
        <end position="392"/>
    </location>
</feature>
<feature type="compositionally biased region" description="Acidic residues" evidence="1">
    <location>
        <begin position="359"/>
        <end position="373"/>
    </location>
</feature>
<protein>
    <recommendedName>
        <fullName evidence="2">Glycolipid transfer protein domain-containing protein</fullName>
    </recommendedName>
</protein>
<dbReference type="EMBL" id="BRXZ01000202">
    <property type="protein sequence ID" value="GMI07318.1"/>
    <property type="molecule type" value="Genomic_DNA"/>
</dbReference>
<proteinExistence type="predicted"/>
<feature type="compositionally biased region" description="Basic and acidic residues" evidence="1">
    <location>
        <begin position="243"/>
        <end position="279"/>
    </location>
</feature>
<dbReference type="GO" id="GO:0005737">
    <property type="term" value="C:cytoplasm"/>
    <property type="evidence" value="ECO:0007669"/>
    <property type="project" value="InterPro"/>
</dbReference>
<name>A0A9W7CK62_9STRA</name>
<evidence type="ECO:0000313" key="3">
    <source>
        <dbReference type="EMBL" id="GMI07318.1"/>
    </source>
</evidence>
<evidence type="ECO:0000259" key="2">
    <source>
        <dbReference type="Pfam" id="PF08718"/>
    </source>
</evidence>
<feature type="domain" description="Glycolipid transfer protein" evidence="2">
    <location>
        <begin position="129"/>
        <end position="226"/>
    </location>
</feature>
<reference evidence="3" key="1">
    <citation type="submission" date="2022-07" db="EMBL/GenBank/DDBJ databases">
        <title>Genome analysis of Parmales, a sister group of diatoms, reveals the evolutionary specialization of diatoms from phago-mixotrophs to photoautotrophs.</title>
        <authorList>
            <person name="Ban H."/>
            <person name="Sato S."/>
            <person name="Yoshikawa S."/>
            <person name="Kazumasa Y."/>
            <person name="Nakamura Y."/>
            <person name="Ichinomiya M."/>
            <person name="Saitoh K."/>
            <person name="Sato N."/>
            <person name="Blanc-Mathieu R."/>
            <person name="Endo H."/>
            <person name="Kuwata A."/>
            <person name="Ogata H."/>
        </authorList>
    </citation>
    <scope>NUCLEOTIDE SEQUENCE</scope>
</reference>
<dbReference type="GO" id="GO:0120013">
    <property type="term" value="F:lipid transfer activity"/>
    <property type="evidence" value="ECO:0007669"/>
    <property type="project" value="InterPro"/>
</dbReference>
<keyword evidence="4" id="KW-1185">Reference proteome</keyword>
<dbReference type="InterPro" id="IPR014830">
    <property type="entry name" value="Glycolipid_transfer_prot_dom"/>
</dbReference>
<feature type="region of interest" description="Disordered" evidence="1">
    <location>
        <begin position="235"/>
        <end position="307"/>
    </location>
</feature>
<sequence length="436" mass="48209">MMTPPPPPWDKLISTTLAKAAGNISPFLPFAGGYDLRRIVREGWYDMGRSGSVVVCSPGSDTFRDFVGNFRGGGTTGSGRYDPSSKSKGWEPVMGSSKLKDVFDAVDVKIAEGKDVERAVFEFSRINGHRPTVRELLVQEVSYHSPGRLPRLRDPSGAIGLLWMFRQLKYQFCIYEKFARLGMGVEEGVGEAYEEVYGRYHGWIVRKIFMASFKAAPEPDAIFKVMVGEEVRRERIGGGGDIGKGKDREGREGGGEEGERKEGEGEGKDGEERRDEEVRPSSPMTNTTPPPPPPPISSDPANNANRTPQKAFDAFAHNWVNFWDGVGKNLQKGLDDLGRNVVKIFDKQKRSEGRSSFDSPDDYDATEPVDEGGDQNGGAAGAPFNPKEEDSSEAFKIMAREVATEQMLYFLDTLDPILKQMEGLFDELNMNDPTVV</sequence>